<organism evidence="1 2">
    <name type="scientific">Amphibiibacter pelophylacis</name>
    <dbReference type="NCBI Taxonomy" id="1799477"/>
    <lineage>
        <taxon>Bacteria</taxon>
        <taxon>Pseudomonadati</taxon>
        <taxon>Pseudomonadota</taxon>
        <taxon>Betaproteobacteria</taxon>
        <taxon>Burkholderiales</taxon>
        <taxon>Sphaerotilaceae</taxon>
        <taxon>Amphibiibacter</taxon>
    </lineage>
</organism>
<evidence type="ECO:0000313" key="1">
    <source>
        <dbReference type="EMBL" id="MEJ7139575.1"/>
    </source>
</evidence>
<proteinExistence type="predicted"/>
<evidence type="ECO:0000313" key="2">
    <source>
        <dbReference type="Proteomes" id="UP001364695"/>
    </source>
</evidence>
<dbReference type="Proteomes" id="UP001364695">
    <property type="component" value="Unassembled WGS sequence"/>
</dbReference>
<feature type="non-terminal residue" evidence="1">
    <location>
        <position position="772"/>
    </location>
</feature>
<accession>A0ACC6P5S9</accession>
<gene>
    <name evidence="1" type="ORF">RV045_14235</name>
</gene>
<name>A0ACC6P5S9_9BURK</name>
<reference evidence="1" key="1">
    <citation type="submission" date="2023-10" db="EMBL/GenBank/DDBJ databases">
        <title>Amphibacter perezi, gen. nov., sp. nov. a novel taxa of the family Comamonadaceae, class Betaproteobacteria isolated from the skin microbiota of Pelophylax perezi from different populations.</title>
        <authorList>
            <person name="Costa S."/>
            <person name="Proenca D.N."/>
            <person name="Lopes I."/>
            <person name="Morais P.V."/>
        </authorList>
    </citation>
    <scope>NUCLEOTIDE SEQUENCE</scope>
    <source>
        <strain evidence="1">SL12-8</strain>
    </source>
</reference>
<sequence length="772" mass="79181">YTGQYGKVVLDANGQWTYTLDQSKPAVTGLNDGGKLTDTVKYFTADGTEQSITVTINGSTSLTVADQSALNANPALGVEDTALTVGWSQFGVSGSASPSIKVTSLPADGVLKLGDQNVSVGQTISKAAIDAGQLKFVPDANESGSNAFSAAGVGNGKADYAQFKFQGVDGTATTAERTATIDIKPVTDAPSWGPVSDTVTVSSQTANTYGHVSYLENLNDGQAQGWRAYSSATPNVTARTEILVETTYGGSDASRRVLEVESDAGVNTLGRTFATKAGATYTFELDYSARAGATGGTDSQISVLVNGKSIGVMNTQAVNWSHHSFTFEGSGSDLIELRSADGSSGGGIVDNIALRSDSAFSSGLVREVWTGLDIPVSVGGSGADLNRVESAVESAGAATRTQNISDLSLASVPAGETSRVSGLIYLEKGHTYTFSGVADDSFRLEVGGATTVASATYGSNGGQFSGSFTATEDAWHTLTVFHRNEAGPGRLDVNVSVDGGPAKDLNAANFPLAQGLAQLNDAGIQVSGLRANESGEGGYYVSQKTVVTTTLNVASDGAQPIDITTLQNAKQDIPALTPKFTDVDGSETGKVVLLGLTEGFRLVDGQGHGYGISAANAAQGITLYDSKGPAANNWDLSTLEVIPPKDYTGTVNVRAVVSSQDVGDVAKTADLPIKLTWTPIDNITLGTAATIAGTGTGTVTEDTVTSASGKLVVTDLDAGEAALIPGTQTGTYGKLVLQADGAWKYELDAAKSQPLKGGETVSEVFTVSSVDG</sequence>
<comment type="caution">
    <text evidence="1">The sequence shown here is derived from an EMBL/GenBank/DDBJ whole genome shotgun (WGS) entry which is preliminary data.</text>
</comment>
<protein>
    <submittedName>
        <fullName evidence="1">VCBS domain-containing protein</fullName>
    </submittedName>
</protein>
<dbReference type="EMBL" id="JAWDIE010000039">
    <property type="protein sequence ID" value="MEJ7139575.1"/>
    <property type="molecule type" value="Genomic_DNA"/>
</dbReference>
<feature type="non-terminal residue" evidence="1">
    <location>
        <position position="1"/>
    </location>
</feature>
<keyword evidence="2" id="KW-1185">Reference proteome</keyword>